<keyword evidence="1" id="KW-0732">Signal</keyword>
<feature type="signal peptide" evidence="1">
    <location>
        <begin position="1"/>
        <end position="21"/>
    </location>
</feature>
<dbReference type="OrthoDB" id="9790247at2"/>
<evidence type="ECO:0000313" key="2">
    <source>
        <dbReference type="EMBL" id="OCQ21905.1"/>
    </source>
</evidence>
<feature type="chain" id="PRO_5008646273" description="Insecticide toxin TcdB middle/N-terminal domain-containing protein" evidence="1">
    <location>
        <begin position="22"/>
        <end position="1473"/>
    </location>
</feature>
<dbReference type="EMBL" id="MAUJ01000002">
    <property type="protein sequence ID" value="OCQ21905.1"/>
    <property type="molecule type" value="Genomic_DNA"/>
</dbReference>
<gene>
    <name evidence="2" type="ORF">A7985_08840</name>
</gene>
<accession>A0A1C0TRN5</accession>
<dbReference type="PANTHER" id="PTHR46580:SF2">
    <property type="entry name" value="MAM DOMAIN-CONTAINING PROTEIN"/>
    <property type="match status" value="1"/>
</dbReference>
<dbReference type="Gene3D" id="2.130.10.130">
    <property type="entry name" value="Integrin alpha, N-terminal"/>
    <property type="match status" value="1"/>
</dbReference>
<proteinExistence type="predicted"/>
<name>A0A1C0TRN5_9GAMM</name>
<evidence type="ECO:0000313" key="3">
    <source>
        <dbReference type="Proteomes" id="UP000093366"/>
    </source>
</evidence>
<comment type="caution">
    <text evidence="2">The sequence shown here is derived from an EMBL/GenBank/DDBJ whole genome shotgun (WGS) entry which is preliminary data.</text>
</comment>
<evidence type="ECO:0000256" key="1">
    <source>
        <dbReference type="SAM" id="SignalP"/>
    </source>
</evidence>
<protein>
    <recommendedName>
        <fullName evidence="4">Insecticide toxin TcdB middle/N-terminal domain-containing protein</fullName>
    </recommendedName>
</protein>
<dbReference type="RefSeq" id="WP_065790114.1">
    <property type="nucleotide sequence ID" value="NZ_MAUJ01000002.1"/>
</dbReference>
<reference evidence="3" key="1">
    <citation type="submission" date="2016-07" db="EMBL/GenBank/DDBJ databases">
        <authorList>
            <person name="Florea S."/>
            <person name="Webb J.S."/>
            <person name="Jaromczyk J."/>
            <person name="Schardl C.L."/>
        </authorList>
    </citation>
    <scope>NUCLEOTIDE SEQUENCE [LARGE SCALE GENOMIC DNA]</scope>
    <source>
        <strain evidence="3">IPB1</strain>
    </source>
</reference>
<dbReference type="SUPFAM" id="SSF69318">
    <property type="entry name" value="Integrin alpha N-terminal domain"/>
    <property type="match status" value="1"/>
</dbReference>
<dbReference type="InterPro" id="IPR028994">
    <property type="entry name" value="Integrin_alpha_N"/>
</dbReference>
<dbReference type="PANTHER" id="PTHR46580">
    <property type="entry name" value="SENSOR KINASE-RELATED"/>
    <property type="match status" value="1"/>
</dbReference>
<sequence length="1473" mass="164686">MNKHYIAQSIMAALLISPLFSANSTETDSVHNGYVPWKYKELNATQYGTWSYAEKVYTTDINGDGNADIVRLNPESTEHAIKVFLSKATVQHRGRVGATPLSTDESIYKGSYVDFVRPAWANEAKSGLHIFNGEHVSLYVGNFDYAPGKDLLRQERSESWGHDEFLSANIHSGFTTDGNSMHFSRGQELSDLYNGYKGNNVYIGDFNGDGLDDVLRTESGDLAEDIGLNVTVAYNHRGQIGTMKNLTMSSDSDNTEDRPGRLFPNDKSFVRIADFNGDGLSDILRWNKNETIEGVDENSDTEPQIDIWFGQPNTEGKFKRSKIYIDANDDHLKTRSDDELKDKMQDVEFFNLRTGDFNGDGNDDIVYFSGYSYTVLLSRAVHTKKQQNQSQIVRENIALFSKTQLEVAGKTVFDNKQVGIGDFNNDNRDDIVIWNGVPFILYSTQPQQQEQDAELKKIEFVGVHHKKTMNLSGQITNHFSGHANTYKTMRVADFSGDGYPDLLMIPESGESAYVYITPPYNPLTNVQFDENNSVSISQDVNFKQQNFVFYNDGNQIKYIVRGDAGWKKAKTLPLYRKRHDPRCQNDLPSGARFLTAADFPNPSSGTNLHVKPICNAAYTGEKFDVTTDGNYLYLFREYQNNVIVERFTYSDVASEVQRLVESRYKAAQKRFDRSVQVINDPSQNQRFATSDIIDTSDAFGDLFYEPAFEVPFAIHNGQSCELGSITATTSSTGQNSQRILLATSCKNRSLIRISSVKKGEDKLFDTSDFDYINEQDEKQSFSWYQQVQASVRGAVQALDAITINATVTNEDTQKRVVLDEELVVAATTKASGQIRTSTLHYPMTKSGGFRSTSDSVRPAYKLQPFEVVGFNSAPRMTYASDGLIHMYWRGSHLSHNDRSNILMESVLDPSLYQRFGKLKMSWGAQNRTTEQRLTLDNRWVMDWHSNSPRTWSNNNVYIYTPKFGTYYHGEDKPLEGFSTAPIVFENGRLVDQNGEKAGILYREFLELHQTYNGKHQFVASDIALYRLTAEYDKRITADASLIGFIEGAPPVPKENLGRDQNGKWGYSDATSASINIENGVTYSLDLDQSAGANVSGRLTLGGKSPFVSQKIDITAELRAGAIFGGDKEYSLSDSLQRASILTGTPPSEACNGDSNPWTNNCIKTDDDGNVTELWQPHNEGALFVSTLSADRYALYNPRNNKLIGYALDFSRAIEDEAPIKFKINPAYQLAGSLDGYIGDYKVSTGQSYFNPGQEVAWLIKYKRQSEELLKRYGQSEFKANNESAEGFALDKLLTAKVSVTDGAFLSTDSTAASSITDYFGYDLEFNAGVSWDVEIELTGAGWGASAGGYYARTYKHTKGSNSEINFSIDIDNTIASEVQDGDNNTLPGAVDAYTVRSYFLPASVDNYYDLIDIVVDPSMLGREDAVHSSDVRALRILKQIQDKAKNTGNPAKIWRVVHRVDGVSRPIHNPMGR</sequence>
<dbReference type="Proteomes" id="UP000093366">
    <property type="component" value="Unassembled WGS sequence"/>
</dbReference>
<organism evidence="2 3">
    <name type="scientific">Pseudoalteromonas luteoviolacea</name>
    <dbReference type="NCBI Taxonomy" id="43657"/>
    <lineage>
        <taxon>Bacteria</taxon>
        <taxon>Pseudomonadati</taxon>
        <taxon>Pseudomonadota</taxon>
        <taxon>Gammaproteobacteria</taxon>
        <taxon>Alteromonadales</taxon>
        <taxon>Pseudoalteromonadaceae</taxon>
        <taxon>Pseudoalteromonas</taxon>
    </lineage>
</organism>
<evidence type="ECO:0008006" key="4">
    <source>
        <dbReference type="Google" id="ProtNLM"/>
    </source>
</evidence>